<accession>A0A919V753</accession>
<name>A0A919V753_9ACTN</name>
<keyword evidence="2" id="KW-1185">Reference proteome</keyword>
<organism evidence="1 2">
    <name type="scientific">Sinosporangium siamense</name>
    <dbReference type="NCBI Taxonomy" id="1367973"/>
    <lineage>
        <taxon>Bacteria</taxon>
        <taxon>Bacillati</taxon>
        <taxon>Actinomycetota</taxon>
        <taxon>Actinomycetes</taxon>
        <taxon>Streptosporangiales</taxon>
        <taxon>Streptosporangiaceae</taxon>
        <taxon>Sinosporangium</taxon>
    </lineage>
</organism>
<evidence type="ECO:0000313" key="1">
    <source>
        <dbReference type="EMBL" id="GII94755.1"/>
    </source>
</evidence>
<protein>
    <submittedName>
        <fullName evidence="1">Uncharacterized protein</fullName>
    </submittedName>
</protein>
<gene>
    <name evidence="1" type="ORF">Ssi02_49860</name>
</gene>
<comment type="caution">
    <text evidence="1">The sequence shown here is derived from an EMBL/GenBank/DDBJ whole genome shotgun (WGS) entry which is preliminary data.</text>
</comment>
<dbReference type="EMBL" id="BOOW01000031">
    <property type="protein sequence ID" value="GII94755.1"/>
    <property type="molecule type" value="Genomic_DNA"/>
</dbReference>
<sequence length="68" mass="7584">MVVARAARRRHGPGTVQAWGGDELLRPARTALRGLIRVKFRAARGEERLKEGKGQEDLAKYWIVLGST</sequence>
<reference evidence="1" key="1">
    <citation type="submission" date="2021-01" db="EMBL/GenBank/DDBJ databases">
        <title>Whole genome shotgun sequence of Sinosporangium siamense NBRC 109515.</title>
        <authorList>
            <person name="Komaki H."/>
            <person name="Tamura T."/>
        </authorList>
    </citation>
    <scope>NUCLEOTIDE SEQUENCE</scope>
    <source>
        <strain evidence="1">NBRC 109515</strain>
    </source>
</reference>
<evidence type="ECO:0000313" key="2">
    <source>
        <dbReference type="Proteomes" id="UP000606172"/>
    </source>
</evidence>
<dbReference type="Proteomes" id="UP000606172">
    <property type="component" value="Unassembled WGS sequence"/>
</dbReference>
<proteinExistence type="predicted"/>
<dbReference type="AlphaFoldDB" id="A0A919V753"/>